<reference evidence="1 2" key="1">
    <citation type="submission" date="2024-02" db="EMBL/GenBank/DDBJ databases">
        <authorList>
            <person name="Chen Y."/>
            <person name="Shah S."/>
            <person name="Dougan E. K."/>
            <person name="Thang M."/>
            <person name="Chan C."/>
        </authorList>
    </citation>
    <scope>NUCLEOTIDE SEQUENCE [LARGE SCALE GENOMIC DNA]</scope>
</reference>
<dbReference type="Proteomes" id="UP001642464">
    <property type="component" value="Unassembled WGS sequence"/>
</dbReference>
<evidence type="ECO:0000313" key="1">
    <source>
        <dbReference type="EMBL" id="CAK9036575.1"/>
    </source>
</evidence>
<dbReference type="EMBL" id="CAXAMM010015557">
    <property type="protein sequence ID" value="CAK9036575.1"/>
    <property type="molecule type" value="Genomic_DNA"/>
</dbReference>
<organism evidence="1 2">
    <name type="scientific">Durusdinium trenchii</name>
    <dbReference type="NCBI Taxonomy" id="1381693"/>
    <lineage>
        <taxon>Eukaryota</taxon>
        <taxon>Sar</taxon>
        <taxon>Alveolata</taxon>
        <taxon>Dinophyceae</taxon>
        <taxon>Suessiales</taxon>
        <taxon>Symbiodiniaceae</taxon>
        <taxon>Durusdinium</taxon>
    </lineage>
</organism>
<protein>
    <submittedName>
        <fullName evidence="1">Uncharacterized protein</fullName>
    </submittedName>
</protein>
<evidence type="ECO:0000313" key="2">
    <source>
        <dbReference type="Proteomes" id="UP001642464"/>
    </source>
</evidence>
<keyword evidence="2" id="KW-1185">Reference proteome</keyword>
<name>A0ABP0LE27_9DINO</name>
<proteinExistence type="predicted"/>
<accession>A0ABP0LE27</accession>
<sequence>MCEPKRASGNIEVPKDVFEKYQAKGATREKLFEAFIKTGGEKEQFIKVVQLEKSVEQINQLETEGGFYTEKEMKDVLKFTATPGKLDELDPNIVLYWANTRVKGTATNRQASKLKETVSAEGVTDKFQQEVIPSKLDLRSHGFDGPSEKEAKVTQVNELEQHMEEILQVLNKVVSFREKSCKTVDALHKDLNNVYDQFTDMQGDLKVGKCKIDEENLTTWTATEKKFRPKPQGPTVSGTAEYLAGQVGAGVPTLADVASLQFEEIWDHSEMGIMNLFNPSVREMRRLKSLILEGALLRGGEVRQESLGRRRWVF</sequence>
<comment type="caution">
    <text evidence="1">The sequence shown here is derived from an EMBL/GenBank/DDBJ whole genome shotgun (WGS) entry which is preliminary data.</text>
</comment>
<gene>
    <name evidence="1" type="ORF">SCF082_LOCUS21781</name>
</gene>